<name>A0ABX1TVY6_9PROT</name>
<organism evidence="2 3">
    <name type="scientific">Candidatus Accumulibacter phosphatis</name>
    <dbReference type="NCBI Taxonomy" id="327160"/>
    <lineage>
        <taxon>Bacteria</taxon>
        <taxon>Pseudomonadati</taxon>
        <taxon>Pseudomonadota</taxon>
        <taxon>Betaproteobacteria</taxon>
        <taxon>Candidatus Accumulibacter</taxon>
    </lineage>
</organism>
<proteinExistence type="predicted"/>
<evidence type="ECO:0000313" key="2">
    <source>
        <dbReference type="EMBL" id="NMQ26868.1"/>
    </source>
</evidence>
<evidence type="ECO:0000313" key="3">
    <source>
        <dbReference type="Proteomes" id="UP000749010"/>
    </source>
</evidence>
<accession>A0ABX1TVY6</accession>
<dbReference type="SUPFAM" id="SSF54909">
    <property type="entry name" value="Dimeric alpha+beta barrel"/>
    <property type="match status" value="1"/>
</dbReference>
<sequence length="167" mass="18409">MLCIAPFATVTACNCFGCKLADAARLSRCLMDGVTNTNALWLANCAPGRNALPKTSPDRVLTTHEEKAMFVALSRFAVANAMEEAVRAAFVARPHRVDAVAGFVRMEVLLPQGHPEEFWLMTWGLGEGAFDAWHHSHAYHDSHGGMPKGLKLIPGRTEIRRRQRIAE</sequence>
<protein>
    <recommendedName>
        <fullName evidence="1">ABM domain-containing protein</fullName>
    </recommendedName>
</protein>
<feature type="domain" description="ABM" evidence="1">
    <location>
        <begin position="70"/>
        <end position="159"/>
    </location>
</feature>
<dbReference type="Gene3D" id="3.30.70.100">
    <property type="match status" value="1"/>
</dbReference>
<evidence type="ECO:0000259" key="1">
    <source>
        <dbReference type="PROSITE" id="PS51725"/>
    </source>
</evidence>
<gene>
    <name evidence="2" type="ORF">E4Q23_03335</name>
</gene>
<reference evidence="2 3" key="1">
    <citation type="submission" date="2019-03" db="EMBL/GenBank/DDBJ databases">
        <title>Metabolic reconstructions from genomes of highly enriched 'Candidatus Accumulibacter' and 'Candidatus Competibacter' bioreactor populations.</title>
        <authorList>
            <person name="Annavajhala M.K."/>
            <person name="Welles L."/>
            <person name="Abbas B."/>
            <person name="Sorokin D."/>
            <person name="Park H."/>
            <person name="Van Loosdrecht M."/>
            <person name="Chandran K."/>
        </authorList>
    </citation>
    <scope>NUCLEOTIDE SEQUENCE [LARGE SCALE GENOMIC DNA]</scope>
    <source>
        <strain evidence="2 3">SBR_S</strain>
    </source>
</reference>
<dbReference type="InterPro" id="IPR007138">
    <property type="entry name" value="ABM_dom"/>
</dbReference>
<dbReference type="EMBL" id="SPMY01000009">
    <property type="protein sequence ID" value="NMQ26868.1"/>
    <property type="molecule type" value="Genomic_DNA"/>
</dbReference>
<dbReference type="Pfam" id="PF03992">
    <property type="entry name" value="ABM"/>
    <property type="match status" value="1"/>
</dbReference>
<keyword evidence="3" id="KW-1185">Reference proteome</keyword>
<dbReference type="PROSITE" id="PS51725">
    <property type="entry name" value="ABM"/>
    <property type="match status" value="1"/>
</dbReference>
<dbReference type="InterPro" id="IPR011008">
    <property type="entry name" value="Dimeric_a/b-barrel"/>
</dbReference>
<dbReference type="Proteomes" id="UP000749010">
    <property type="component" value="Unassembled WGS sequence"/>
</dbReference>
<comment type="caution">
    <text evidence="2">The sequence shown here is derived from an EMBL/GenBank/DDBJ whole genome shotgun (WGS) entry which is preliminary data.</text>
</comment>